<proteinExistence type="inferred from homology"/>
<comment type="similarity">
    <text evidence="1">Belongs to the LysR transcriptional regulatory family.</text>
</comment>
<evidence type="ECO:0000256" key="1">
    <source>
        <dbReference type="ARBA" id="ARBA00009437"/>
    </source>
</evidence>
<dbReference type="AlphaFoldDB" id="A0A261UDG9"/>
<sequence>MRYRLPPLNTLRIFEAIMRRGSIRQAAEELCLTPQAVSQQLKQLEAHLEQTLFQRNIRSLTPTQAAHTLYDHVRDGLDRFSQGVSAVQTSRTAQQLYLYVSPYFATEFLVPRLGQFTALFPGIDFRMAVGVDLIELDDRGMDAAIHWDYGGNVDYIETPLIDDLKVLVATPGLLERIPLNSPSDLLKHSVVTSLVANSLWDDTLDLLQVKERASQRVMLLHTHAAMMEAILAGLGVGFISYADAVREIAAGRLVAPYGIDLLKQLPAEKMPRFTLLIKPDRKHSPLLKQFTAWLLEYVCTEDIVGYPSACRRVSSASNTARR</sequence>
<dbReference type="GO" id="GO:0043565">
    <property type="term" value="F:sequence-specific DNA binding"/>
    <property type="evidence" value="ECO:0007669"/>
    <property type="project" value="TreeGrafter"/>
</dbReference>
<evidence type="ECO:0000256" key="4">
    <source>
        <dbReference type="ARBA" id="ARBA00023163"/>
    </source>
</evidence>
<protein>
    <recommendedName>
        <fullName evidence="5">HTH lysR-type domain-containing protein</fullName>
    </recommendedName>
</protein>
<keyword evidence="2" id="KW-0805">Transcription regulation</keyword>
<reference evidence="6 7" key="1">
    <citation type="submission" date="2017-05" db="EMBL/GenBank/DDBJ databases">
        <title>Complete and WGS of Bordetella genogroups.</title>
        <authorList>
            <person name="Spilker T."/>
            <person name="LiPuma J."/>
        </authorList>
    </citation>
    <scope>NUCLEOTIDE SEQUENCE [LARGE SCALE GENOMIC DNA]</scope>
    <source>
        <strain evidence="6 7">AU9919</strain>
    </source>
</reference>
<dbReference type="InterPro" id="IPR005119">
    <property type="entry name" value="LysR_subst-bd"/>
</dbReference>
<dbReference type="InterPro" id="IPR058163">
    <property type="entry name" value="LysR-type_TF_proteobact-type"/>
</dbReference>
<organism evidence="6 7">
    <name type="scientific">Bordetella genomosp. 4</name>
    <dbReference type="NCBI Taxonomy" id="463044"/>
    <lineage>
        <taxon>Bacteria</taxon>
        <taxon>Pseudomonadati</taxon>
        <taxon>Pseudomonadota</taxon>
        <taxon>Betaproteobacteria</taxon>
        <taxon>Burkholderiales</taxon>
        <taxon>Alcaligenaceae</taxon>
        <taxon>Bordetella</taxon>
    </lineage>
</organism>
<dbReference type="Gene3D" id="1.10.10.10">
    <property type="entry name" value="Winged helix-like DNA-binding domain superfamily/Winged helix DNA-binding domain"/>
    <property type="match status" value="1"/>
</dbReference>
<keyword evidence="4" id="KW-0804">Transcription</keyword>
<evidence type="ECO:0000259" key="5">
    <source>
        <dbReference type="PROSITE" id="PS50931"/>
    </source>
</evidence>
<dbReference type="Pfam" id="PF00126">
    <property type="entry name" value="HTH_1"/>
    <property type="match status" value="1"/>
</dbReference>
<dbReference type="InterPro" id="IPR036388">
    <property type="entry name" value="WH-like_DNA-bd_sf"/>
</dbReference>
<evidence type="ECO:0000256" key="3">
    <source>
        <dbReference type="ARBA" id="ARBA00023125"/>
    </source>
</evidence>
<keyword evidence="3" id="KW-0238">DNA-binding</keyword>
<comment type="caution">
    <text evidence="6">The sequence shown here is derived from an EMBL/GenBank/DDBJ whole genome shotgun (WGS) entry which is preliminary data.</text>
</comment>
<accession>A0A261UDG9</accession>
<dbReference type="EMBL" id="NEVQ01000008">
    <property type="protein sequence ID" value="OZI59280.1"/>
    <property type="molecule type" value="Genomic_DNA"/>
</dbReference>
<dbReference type="SUPFAM" id="SSF53850">
    <property type="entry name" value="Periplasmic binding protein-like II"/>
    <property type="match status" value="1"/>
</dbReference>
<gene>
    <name evidence="6" type="ORF">CAL20_06600</name>
</gene>
<dbReference type="PANTHER" id="PTHR30537:SF58">
    <property type="entry name" value="HTH-TYPE TRANSCRIPTIONAL REGULATOR PERR"/>
    <property type="match status" value="1"/>
</dbReference>
<evidence type="ECO:0000313" key="6">
    <source>
        <dbReference type="EMBL" id="OZI59280.1"/>
    </source>
</evidence>
<dbReference type="Pfam" id="PF03466">
    <property type="entry name" value="LysR_substrate"/>
    <property type="match status" value="1"/>
</dbReference>
<dbReference type="PANTHER" id="PTHR30537">
    <property type="entry name" value="HTH-TYPE TRANSCRIPTIONAL REGULATOR"/>
    <property type="match status" value="1"/>
</dbReference>
<dbReference type="PROSITE" id="PS50931">
    <property type="entry name" value="HTH_LYSR"/>
    <property type="match status" value="1"/>
</dbReference>
<name>A0A261UDG9_9BORD</name>
<dbReference type="OrthoDB" id="5526340at2"/>
<dbReference type="SUPFAM" id="SSF46785">
    <property type="entry name" value="Winged helix' DNA-binding domain"/>
    <property type="match status" value="1"/>
</dbReference>
<dbReference type="InterPro" id="IPR036390">
    <property type="entry name" value="WH_DNA-bd_sf"/>
</dbReference>
<feature type="domain" description="HTH lysR-type" evidence="5">
    <location>
        <begin position="6"/>
        <end position="63"/>
    </location>
</feature>
<dbReference type="InterPro" id="IPR000847">
    <property type="entry name" value="LysR_HTH_N"/>
</dbReference>
<keyword evidence="7" id="KW-1185">Reference proteome</keyword>
<dbReference type="Proteomes" id="UP000216885">
    <property type="component" value="Unassembled WGS sequence"/>
</dbReference>
<dbReference type="GO" id="GO:0006351">
    <property type="term" value="P:DNA-templated transcription"/>
    <property type="evidence" value="ECO:0007669"/>
    <property type="project" value="TreeGrafter"/>
</dbReference>
<evidence type="ECO:0000256" key="2">
    <source>
        <dbReference type="ARBA" id="ARBA00023015"/>
    </source>
</evidence>
<evidence type="ECO:0000313" key="7">
    <source>
        <dbReference type="Proteomes" id="UP000216885"/>
    </source>
</evidence>
<dbReference type="Gene3D" id="3.40.190.10">
    <property type="entry name" value="Periplasmic binding protein-like II"/>
    <property type="match status" value="2"/>
</dbReference>
<dbReference type="GO" id="GO:0003700">
    <property type="term" value="F:DNA-binding transcription factor activity"/>
    <property type="evidence" value="ECO:0007669"/>
    <property type="project" value="InterPro"/>
</dbReference>